<keyword evidence="4" id="KW-1185">Reference proteome</keyword>
<feature type="region of interest" description="Disordered" evidence="1">
    <location>
        <begin position="40"/>
        <end position="80"/>
    </location>
</feature>
<evidence type="ECO:0000256" key="2">
    <source>
        <dbReference type="SAM" id="SignalP"/>
    </source>
</evidence>
<feature type="chain" id="PRO_5043444789" evidence="2">
    <location>
        <begin position="23"/>
        <end position="80"/>
    </location>
</feature>
<dbReference type="KEGG" id="bsto:C0V70_18565"/>
<dbReference type="PROSITE" id="PS51257">
    <property type="entry name" value="PROKAR_LIPOPROTEIN"/>
    <property type="match status" value="1"/>
</dbReference>
<sequence length="80" mass="8888">MNSKILLLSLISITLSSCGVKAPPVQYPDTSVDSYIREYTGTTELTPEEIERTKDKPPVSSVEDQVRPNTETEDSKKTTK</sequence>
<organism evidence="3 4">
    <name type="scientific">Bacteriovorax stolpii</name>
    <name type="common">Bdellovibrio stolpii</name>
    <dbReference type="NCBI Taxonomy" id="960"/>
    <lineage>
        <taxon>Bacteria</taxon>
        <taxon>Pseudomonadati</taxon>
        <taxon>Bdellovibrionota</taxon>
        <taxon>Bacteriovoracia</taxon>
        <taxon>Bacteriovoracales</taxon>
        <taxon>Bacteriovoracaceae</taxon>
        <taxon>Bacteriovorax</taxon>
    </lineage>
</organism>
<evidence type="ECO:0000313" key="3">
    <source>
        <dbReference type="EMBL" id="AUO00072.1"/>
    </source>
</evidence>
<evidence type="ECO:0000313" key="4">
    <source>
        <dbReference type="Proteomes" id="UP000235584"/>
    </source>
</evidence>
<protein>
    <submittedName>
        <fullName evidence="3">Uncharacterized protein</fullName>
    </submittedName>
</protein>
<evidence type="ECO:0000256" key="1">
    <source>
        <dbReference type="SAM" id="MobiDB-lite"/>
    </source>
</evidence>
<feature type="signal peptide" evidence="2">
    <location>
        <begin position="1"/>
        <end position="22"/>
    </location>
</feature>
<reference evidence="3 4" key="1">
    <citation type="submission" date="2018-01" db="EMBL/GenBank/DDBJ databases">
        <title>Complete genome sequence of Bacteriovorax stolpii DSM12778.</title>
        <authorList>
            <person name="Tang B."/>
            <person name="Chang J."/>
        </authorList>
    </citation>
    <scope>NUCLEOTIDE SEQUENCE [LARGE SCALE GENOMIC DNA]</scope>
    <source>
        <strain evidence="3 4">DSM 12778</strain>
    </source>
</reference>
<dbReference type="AlphaFoldDB" id="A0A2K9NX37"/>
<dbReference type="Proteomes" id="UP000235584">
    <property type="component" value="Chromosome"/>
</dbReference>
<keyword evidence="2" id="KW-0732">Signal</keyword>
<accession>A0A2K9NX37</accession>
<name>A0A2K9NX37_BACTC</name>
<proteinExistence type="predicted"/>
<gene>
    <name evidence="3" type="ORF">C0V70_18565</name>
</gene>
<dbReference type="RefSeq" id="WP_102245359.1">
    <property type="nucleotide sequence ID" value="NZ_CP025704.1"/>
</dbReference>
<dbReference type="EMBL" id="CP025704">
    <property type="protein sequence ID" value="AUO00072.1"/>
    <property type="molecule type" value="Genomic_DNA"/>
</dbReference>